<dbReference type="InterPro" id="IPR045155">
    <property type="entry name" value="Beta-lactam_cat"/>
</dbReference>
<reference evidence="2" key="1">
    <citation type="journal article" date="2022" name="Int. J. Syst. Evol. Microbiol.">
        <title>Apilactobacillus apisilvae sp. nov., Nicolia spurrieriana gen. nov. sp. nov., Bombilactobacillus folatiphilus sp. nov. and Bombilactobacillus thymidiniphilus sp. nov., four new lactic acid bacterial isolates from stingless bees Tetragonula carbonaria and Austroplebeia australis.</title>
        <authorList>
            <person name="Oliphant S.A."/>
            <person name="Watson-Haigh N.S."/>
            <person name="Sumby K.M."/>
            <person name="Gardner J."/>
            <person name="Groom S."/>
            <person name="Jiranek V."/>
        </authorList>
    </citation>
    <scope>NUCLEOTIDE SEQUENCE</scope>
    <source>
        <strain evidence="2">SG4_D2</strain>
    </source>
</reference>
<dbReference type="InterPro" id="IPR012338">
    <property type="entry name" value="Beta-lactam/transpept-like"/>
</dbReference>
<dbReference type="PANTHER" id="PTHR35333">
    <property type="entry name" value="BETA-LACTAMASE"/>
    <property type="match status" value="1"/>
</dbReference>
<accession>A0ABY4P759</accession>
<dbReference type="PANTHER" id="PTHR35333:SF3">
    <property type="entry name" value="BETA-LACTAMASE-TYPE TRANSPEPTIDASE FOLD CONTAINING PROTEIN"/>
    <property type="match status" value="1"/>
</dbReference>
<dbReference type="InterPro" id="IPR000871">
    <property type="entry name" value="Beta-lactam_class-A"/>
</dbReference>
<evidence type="ECO:0000313" key="3">
    <source>
        <dbReference type="Proteomes" id="UP000831495"/>
    </source>
</evidence>
<evidence type="ECO:0000259" key="1">
    <source>
        <dbReference type="Pfam" id="PF13354"/>
    </source>
</evidence>
<evidence type="ECO:0000313" key="2">
    <source>
        <dbReference type="EMBL" id="UQS81465.1"/>
    </source>
</evidence>
<keyword evidence="3" id="KW-1185">Reference proteome</keyword>
<keyword evidence="2" id="KW-0378">Hydrolase</keyword>
<dbReference type="GO" id="GO:0016787">
    <property type="term" value="F:hydrolase activity"/>
    <property type="evidence" value="ECO:0007669"/>
    <property type="project" value="UniProtKB-KW"/>
</dbReference>
<dbReference type="SUPFAM" id="SSF56601">
    <property type="entry name" value="beta-lactamase/transpeptidase-like"/>
    <property type="match status" value="1"/>
</dbReference>
<protein>
    <submittedName>
        <fullName evidence="2">Class A beta-lactamase-related serine hydrolase</fullName>
    </submittedName>
</protein>
<feature type="domain" description="Beta-lactamase class A catalytic" evidence="1">
    <location>
        <begin position="31"/>
        <end position="209"/>
    </location>
</feature>
<dbReference type="RefSeq" id="WP_249513729.1">
    <property type="nucleotide sequence ID" value="NZ_CP093366.1"/>
</dbReference>
<dbReference type="Gene3D" id="3.40.710.10">
    <property type="entry name" value="DD-peptidase/beta-lactamase superfamily"/>
    <property type="match status" value="1"/>
</dbReference>
<proteinExistence type="predicted"/>
<sequence>MNTLKSKINQILTTSPFDYAIQINRGTDILMATNTQVIFSAASLIKLGIARYLVDLSQKNPDILQERLSFIAEQRVGGAGIIADLDQNSWLVEDLIRLMLSLSDNSATNLLLHHFTVLKIHNWLNAHYSQINLRRLMMQASHKHQDNSLTLSSLMQLWQDLFNDHSAGARIVQQALSHQHNQQKLVANKNQLVTYNKTGELALEEHDLARFQFTKQIIDCGILVHFNDPSQRKQAIKLIQQIGTLVINHFDC</sequence>
<dbReference type="EMBL" id="CP093366">
    <property type="protein sequence ID" value="UQS81465.1"/>
    <property type="molecule type" value="Genomic_DNA"/>
</dbReference>
<organism evidence="2 3">
    <name type="scientific">Bombilactobacillus folatiphilus</name>
    <dbReference type="NCBI Taxonomy" id="2923362"/>
    <lineage>
        <taxon>Bacteria</taxon>
        <taxon>Bacillati</taxon>
        <taxon>Bacillota</taxon>
        <taxon>Bacilli</taxon>
        <taxon>Lactobacillales</taxon>
        <taxon>Lactobacillaceae</taxon>
        <taxon>Bombilactobacillus</taxon>
    </lineage>
</organism>
<name>A0ABY4P759_9LACO</name>
<gene>
    <name evidence="2" type="ORF">MOO45_04365</name>
</gene>
<dbReference type="Pfam" id="PF13354">
    <property type="entry name" value="Beta-lactamase2"/>
    <property type="match status" value="1"/>
</dbReference>
<dbReference type="Proteomes" id="UP000831495">
    <property type="component" value="Chromosome"/>
</dbReference>